<accession>A0ABY6D8E8</accession>
<dbReference type="Proteomes" id="UP001062165">
    <property type="component" value="Chromosome"/>
</dbReference>
<keyword evidence="3" id="KW-0210">Decarboxylase</keyword>
<evidence type="ECO:0000256" key="2">
    <source>
        <dbReference type="ARBA" id="ARBA00009533"/>
    </source>
</evidence>
<proteinExistence type="inferred from homology"/>
<dbReference type="InterPro" id="IPR010977">
    <property type="entry name" value="Aromatic_deC"/>
</dbReference>
<organism evidence="7 8">
    <name type="scientific">Reichenbachiella carrageenanivorans</name>
    <dbReference type="NCBI Taxonomy" id="2979869"/>
    <lineage>
        <taxon>Bacteria</taxon>
        <taxon>Pseudomonadati</taxon>
        <taxon>Bacteroidota</taxon>
        <taxon>Cytophagia</taxon>
        <taxon>Cytophagales</taxon>
        <taxon>Reichenbachiellaceae</taxon>
        <taxon>Reichenbachiella</taxon>
    </lineage>
</organism>
<dbReference type="PROSITE" id="PS00392">
    <property type="entry name" value="DDC_GAD_HDC_YDC"/>
    <property type="match status" value="1"/>
</dbReference>
<evidence type="ECO:0000256" key="3">
    <source>
        <dbReference type="ARBA" id="ARBA00022793"/>
    </source>
</evidence>
<evidence type="ECO:0000256" key="1">
    <source>
        <dbReference type="ARBA" id="ARBA00001933"/>
    </source>
</evidence>
<evidence type="ECO:0000313" key="7">
    <source>
        <dbReference type="EMBL" id="UXX81358.1"/>
    </source>
</evidence>
<dbReference type="InterPro" id="IPR015422">
    <property type="entry name" value="PyrdxlP-dep_Trfase_small"/>
</dbReference>
<evidence type="ECO:0000256" key="5">
    <source>
        <dbReference type="ARBA" id="ARBA00023239"/>
    </source>
</evidence>
<dbReference type="InterPro" id="IPR015424">
    <property type="entry name" value="PyrdxlP-dep_Trfase"/>
</dbReference>
<dbReference type="Gene3D" id="3.40.640.10">
    <property type="entry name" value="Type I PLP-dependent aspartate aminotransferase-like (Major domain)"/>
    <property type="match status" value="1"/>
</dbReference>
<dbReference type="Gene3D" id="3.90.1150.10">
    <property type="entry name" value="Aspartate Aminotransferase, domain 1"/>
    <property type="match status" value="1"/>
</dbReference>
<evidence type="ECO:0000256" key="4">
    <source>
        <dbReference type="ARBA" id="ARBA00022898"/>
    </source>
</evidence>
<dbReference type="Pfam" id="PF00282">
    <property type="entry name" value="Pyridoxal_deC"/>
    <property type="match status" value="1"/>
</dbReference>
<name>A0ABY6D8E8_9BACT</name>
<protein>
    <submittedName>
        <fullName evidence="7">Pyridoxal-dependent decarboxylase</fullName>
    </submittedName>
</protein>
<keyword evidence="8" id="KW-1185">Reference proteome</keyword>
<dbReference type="SUPFAM" id="SSF53383">
    <property type="entry name" value="PLP-dependent transferases"/>
    <property type="match status" value="1"/>
</dbReference>
<dbReference type="InterPro" id="IPR015421">
    <property type="entry name" value="PyrdxlP-dep_Trfase_major"/>
</dbReference>
<keyword evidence="4 6" id="KW-0663">Pyridoxal phosphate</keyword>
<dbReference type="PANTHER" id="PTHR11999">
    <property type="entry name" value="GROUP II PYRIDOXAL-5-PHOSPHATE DECARBOXYLASE"/>
    <property type="match status" value="1"/>
</dbReference>
<dbReference type="PRINTS" id="PR00800">
    <property type="entry name" value="YHDCRBOXLASE"/>
</dbReference>
<gene>
    <name evidence="7" type="ORF">N7E81_11465</name>
</gene>
<evidence type="ECO:0000256" key="6">
    <source>
        <dbReference type="RuleBase" id="RU000382"/>
    </source>
</evidence>
<comment type="similarity">
    <text evidence="2 6">Belongs to the group II decarboxylase family.</text>
</comment>
<keyword evidence="5 6" id="KW-0456">Lyase</keyword>
<sequence>MDKKSFREEAHKLVDWMADFYENIEDYPVKSQSKPGEILSQLPATPPTKGEPFGEVFKDFENIILPGITHWQSPNFHAYFPSNSSYPSVLGEMLTSTLGAQCMIWETSPAAAELEELIINWLKPLMHIPDQWTGCIQDTASTATLAALLSARERKTNWAINHKGFDKQKLRFYCSSETHSSIDKAVKILGVGTENLVKVAVDDQLAIIPEALEEAINKDIKNGYTPCGVVAAIGTTGTLAIDPIDAIGDICAKHKIWLHIDAAYAGTALLLPEYHTLIKGIEKADSLVFNPHKWMFTNFDCTIYFVKNVDALIKTFEILPEYLKTNTRGKVKDFRDWGVPLGRRFRALKLWFVIRDFGVEGIQSRLREHISYANWLVTQIDAHEHFELVIDHTLNVVCFRAIIANYSADQLDRLNADLITAINATGDAYLTHTKVKGQYTLRMVIGQTYVQKHHVESTWQVIQKCLKPLI</sequence>
<dbReference type="PANTHER" id="PTHR11999:SF70">
    <property type="entry name" value="MIP05841P"/>
    <property type="match status" value="1"/>
</dbReference>
<comment type="cofactor">
    <cofactor evidence="1 6">
        <name>pyridoxal 5'-phosphate</name>
        <dbReference type="ChEBI" id="CHEBI:597326"/>
    </cofactor>
</comment>
<dbReference type="InterPro" id="IPR002129">
    <property type="entry name" value="PyrdxlP-dep_de-COase"/>
</dbReference>
<evidence type="ECO:0000313" key="8">
    <source>
        <dbReference type="Proteomes" id="UP001062165"/>
    </source>
</evidence>
<reference evidence="7" key="1">
    <citation type="submission" date="2022-10" db="EMBL/GenBank/DDBJ databases">
        <title>Comparative genomics and taxonomic characterization of three novel marine species of genus Reichenbachiella exhibiting antioxidant and polysaccharide degradation activities.</title>
        <authorList>
            <person name="Muhammad N."/>
            <person name="Lee Y.-J."/>
            <person name="Ko J."/>
            <person name="Kim S.-G."/>
        </authorList>
    </citation>
    <scope>NUCLEOTIDE SEQUENCE</scope>
    <source>
        <strain evidence="7">Wsw4-B4</strain>
    </source>
</reference>
<dbReference type="Gene3D" id="1.20.1340.10">
    <property type="entry name" value="dopa decarboxylase, N-terminal domain"/>
    <property type="match status" value="1"/>
</dbReference>
<dbReference type="EMBL" id="CP106735">
    <property type="protein sequence ID" value="UXX81358.1"/>
    <property type="molecule type" value="Genomic_DNA"/>
</dbReference>
<dbReference type="InterPro" id="IPR021115">
    <property type="entry name" value="Pyridoxal-P_BS"/>
</dbReference>